<accession>A0AAP0JAG7</accession>
<gene>
    <name evidence="1" type="ORF">Sjap_011008</name>
</gene>
<dbReference type="EMBL" id="JBBNAE010000004">
    <property type="protein sequence ID" value="KAK9130521.1"/>
    <property type="molecule type" value="Genomic_DNA"/>
</dbReference>
<dbReference type="Proteomes" id="UP001417504">
    <property type="component" value="Unassembled WGS sequence"/>
</dbReference>
<protein>
    <submittedName>
        <fullName evidence="1">Uncharacterized protein</fullName>
    </submittedName>
</protein>
<proteinExistence type="predicted"/>
<evidence type="ECO:0000313" key="1">
    <source>
        <dbReference type="EMBL" id="KAK9130521.1"/>
    </source>
</evidence>
<evidence type="ECO:0000313" key="2">
    <source>
        <dbReference type="Proteomes" id="UP001417504"/>
    </source>
</evidence>
<keyword evidence="2" id="KW-1185">Reference proteome</keyword>
<name>A0AAP0JAG7_9MAGN</name>
<dbReference type="AlphaFoldDB" id="A0AAP0JAG7"/>
<reference evidence="1 2" key="1">
    <citation type="submission" date="2024-01" db="EMBL/GenBank/DDBJ databases">
        <title>Genome assemblies of Stephania.</title>
        <authorList>
            <person name="Yang L."/>
        </authorList>
    </citation>
    <scope>NUCLEOTIDE SEQUENCE [LARGE SCALE GENOMIC DNA]</scope>
    <source>
        <strain evidence="1">QJT</strain>
        <tissue evidence="1">Leaf</tissue>
    </source>
</reference>
<organism evidence="1 2">
    <name type="scientific">Stephania japonica</name>
    <dbReference type="NCBI Taxonomy" id="461633"/>
    <lineage>
        <taxon>Eukaryota</taxon>
        <taxon>Viridiplantae</taxon>
        <taxon>Streptophyta</taxon>
        <taxon>Embryophyta</taxon>
        <taxon>Tracheophyta</taxon>
        <taxon>Spermatophyta</taxon>
        <taxon>Magnoliopsida</taxon>
        <taxon>Ranunculales</taxon>
        <taxon>Menispermaceae</taxon>
        <taxon>Menispermoideae</taxon>
        <taxon>Cissampelideae</taxon>
        <taxon>Stephania</taxon>
    </lineage>
</organism>
<sequence length="138" mass="15942">MPTIHHSPFNILHSLPNFIPKNHLPHTLSQMNRYLPHSLSFPQRYGLIHPISIPPKTKTKALPLPPLPQTPLQLHLDLAIVQLPIRGHIDAIRQYRLVGEIQSRRAVPQPALRVAERARANEFRRFQVRSAHLLPQFR</sequence>
<comment type="caution">
    <text evidence="1">The sequence shown here is derived from an EMBL/GenBank/DDBJ whole genome shotgun (WGS) entry which is preliminary data.</text>
</comment>